<name>A0A133XUL8_9LACT</name>
<evidence type="ECO:0000313" key="2">
    <source>
        <dbReference type="EMBL" id="KXB34646.1"/>
    </source>
</evidence>
<proteinExistence type="predicted"/>
<sequence length="118" mass="13422">MYRITPAYAGKSSRGASDLSRSEDHPRIRGKKKKSSDCQLQKLGSPPHTREKVFPIFWIISSKGITPAYAGKSSQLNLCKGGTRDHPRIRGKKQFNMCRFRKCQGSPPHTREKARFFD</sequence>
<dbReference type="AntiFam" id="ANF00057">
    <property type="entry name" value="Translation of E. coli type CRISPR repeat"/>
</dbReference>
<reference evidence="2 3" key="1">
    <citation type="submission" date="2016-01" db="EMBL/GenBank/DDBJ databases">
        <authorList>
            <person name="Oliw E.H."/>
        </authorList>
    </citation>
    <scope>NUCLEOTIDE SEQUENCE [LARGE SCALE GENOMIC DNA]</scope>
    <source>
        <strain evidence="2 3">KA00635</strain>
    </source>
</reference>
<accession>A0A133XUL8</accession>
<protein>
    <submittedName>
        <fullName evidence="2">Uncharacterized protein</fullName>
    </submittedName>
</protein>
<dbReference type="EMBL" id="LSCQ01000073">
    <property type="protein sequence ID" value="KXB34646.1"/>
    <property type="molecule type" value="Genomic_DNA"/>
</dbReference>
<comment type="caution">
    <text evidence="2">The sequence shown here is derived from an EMBL/GenBank/DDBJ whole genome shotgun (WGS) entry which is preliminary data.</text>
</comment>
<dbReference type="Proteomes" id="UP000070422">
    <property type="component" value="Unassembled WGS sequence"/>
</dbReference>
<feature type="region of interest" description="Disordered" evidence="1">
    <location>
        <begin position="1"/>
        <end position="48"/>
    </location>
</feature>
<evidence type="ECO:0000256" key="1">
    <source>
        <dbReference type="SAM" id="MobiDB-lite"/>
    </source>
</evidence>
<evidence type="ECO:0000313" key="3">
    <source>
        <dbReference type="Proteomes" id="UP000070422"/>
    </source>
</evidence>
<organism evidence="2 3">
    <name type="scientific">Aerococcus christensenii</name>
    <dbReference type="NCBI Taxonomy" id="87541"/>
    <lineage>
        <taxon>Bacteria</taxon>
        <taxon>Bacillati</taxon>
        <taxon>Bacillota</taxon>
        <taxon>Bacilli</taxon>
        <taxon>Lactobacillales</taxon>
        <taxon>Aerococcaceae</taxon>
        <taxon>Aerococcus</taxon>
    </lineage>
</organism>
<gene>
    <name evidence="2" type="ORF">HMPREF3187_01273</name>
</gene>
<dbReference type="PATRIC" id="fig|87541.4.peg.1256"/>
<dbReference type="AlphaFoldDB" id="A0A133XUL8"/>